<evidence type="ECO:0000313" key="1">
    <source>
        <dbReference type="EMBL" id="KAI7947941.1"/>
    </source>
</evidence>
<sequence length="252" mass="28235">MAVHITRFNQFSLVYGVKDTINTRFITESWTNPLLKEKMEALDEHYPVWLYNPIMKLEDVINHGSAGDFPSVAQSKVREAAVEMVPEDITRFNNAQPRRGEILQVGEIRLSLHDTICSGVFIVVDAFYEMRQISRTTNHAVVNTKDVMGSINVQHNCQFGRCVIRPTKPVQLERQPTNILTPEVGHTDDGHFVINVAVLHNPALHCLVSDLPGQGLTARGWVECVNHGFSVWAQVPDEPADILDTTASEALQ</sequence>
<protein>
    <submittedName>
        <fullName evidence="1">Uncharacterized protein</fullName>
    </submittedName>
</protein>
<reference evidence="1 2" key="3">
    <citation type="journal article" date="2022" name="Microbiol. Spectr.">
        <title>Folding features and dynamics of 3D genome architecture in plant fungal pathogens.</title>
        <authorList>
            <person name="Xia C."/>
        </authorList>
    </citation>
    <scope>NUCLEOTIDE SEQUENCE [LARGE SCALE GENOMIC DNA]</scope>
    <source>
        <strain evidence="1 2">93-210</strain>
    </source>
</reference>
<comment type="caution">
    <text evidence="1">The sequence shown here is derived from an EMBL/GenBank/DDBJ whole genome shotgun (WGS) entry which is preliminary data.</text>
</comment>
<evidence type="ECO:0000313" key="2">
    <source>
        <dbReference type="Proteomes" id="UP001060170"/>
    </source>
</evidence>
<organism evidence="1 2">
    <name type="scientific">Puccinia striiformis f. sp. tritici</name>
    <dbReference type="NCBI Taxonomy" id="168172"/>
    <lineage>
        <taxon>Eukaryota</taxon>
        <taxon>Fungi</taxon>
        <taxon>Dikarya</taxon>
        <taxon>Basidiomycota</taxon>
        <taxon>Pucciniomycotina</taxon>
        <taxon>Pucciniomycetes</taxon>
        <taxon>Pucciniales</taxon>
        <taxon>Pucciniaceae</taxon>
        <taxon>Puccinia</taxon>
    </lineage>
</organism>
<keyword evidence="2" id="KW-1185">Reference proteome</keyword>
<dbReference type="EMBL" id="CM045873">
    <property type="protein sequence ID" value="KAI7947941.1"/>
    <property type="molecule type" value="Genomic_DNA"/>
</dbReference>
<proteinExistence type="predicted"/>
<reference evidence="2" key="1">
    <citation type="journal article" date="2018" name="BMC Genomics">
        <title>Genomic insights into host adaptation between the wheat stripe rust pathogen (Puccinia striiformis f. sp. tritici) and the barley stripe rust pathogen (Puccinia striiformis f. sp. hordei).</title>
        <authorList>
            <person name="Xia C."/>
            <person name="Wang M."/>
            <person name="Yin C."/>
            <person name="Cornejo O.E."/>
            <person name="Hulbert S.H."/>
            <person name="Chen X."/>
        </authorList>
    </citation>
    <scope>NUCLEOTIDE SEQUENCE [LARGE SCALE GENOMIC DNA]</scope>
    <source>
        <strain evidence="2">93-210</strain>
    </source>
</reference>
<reference evidence="2" key="2">
    <citation type="journal article" date="2018" name="Mol. Plant Microbe Interact.">
        <title>Genome sequence resources for the wheat stripe rust pathogen (Puccinia striiformis f. sp. tritici) and the barley stripe rust pathogen (Puccinia striiformis f. sp. hordei).</title>
        <authorList>
            <person name="Xia C."/>
            <person name="Wang M."/>
            <person name="Yin C."/>
            <person name="Cornejo O.E."/>
            <person name="Hulbert S.H."/>
            <person name="Chen X."/>
        </authorList>
    </citation>
    <scope>NUCLEOTIDE SEQUENCE [LARGE SCALE GENOMIC DNA]</scope>
    <source>
        <strain evidence="2">93-210</strain>
    </source>
</reference>
<name>A0ACC0E898_9BASI</name>
<gene>
    <name evidence="1" type="ORF">MJO28_009849</name>
</gene>
<accession>A0ACC0E898</accession>
<dbReference type="Proteomes" id="UP001060170">
    <property type="component" value="Chromosome 9"/>
</dbReference>